<evidence type="ECO:0000259" key="14">
    <source>
        <dbReference type="PROSITE" id="PS50805"/>
    </source>
</evidence>
<keyword evidence="5 10" id="KW-0863">Zinc-finger</keyword>
<dbReference type="InParanoid" id="A0A3Q0FVU6"/>
<dbReference type="CDD" id="cd07765">
    <property type="entry name" value="KRAB_A-box"/>
    <property type="match status" value="1"/>
</dbReference>
<feature type="domain" description="C2H2-type" evidence="12">
    <location>
        <begin position="654"/>
        <end position="681"/>
    </location>
</feature>
<dbReference type="FunFam" id="3.30.160.60:FF:000303">
    <property type="entry name" value="Zinc finger protein 41"/>
    <property type="match status" value="1"/>
</dbReference>
<feature type="domain" description="KRAB" evidence="14">
    <location>
        <begin position="335"/>
        <end position="407"/>
    </location>
</feature>
<dbReference type="GO" id="GO:0005634">
    <property type="term" value="C:nucleus"/>
    <property type="evidence" value="ECO:0007669"/>
    <property type="project" value="UniProtKB-SubCell"/>
</dbReference>
<accession>A0A3Q0FVU6</accession>
<dbReference type="GeneID" id="106723348"/>
<dbReference type="FunFam" id="3.30.160.60:FF:000012">
    <property type="entry name" value="RB-associated KRAB zinc finger protein-like"/>
    <property type="match status" value="1"/>
</dbReference>
<feature type="region of interest" description="Disordered" evidence="11">
    <location>
        <begin position="47"/>
        <end position="73"/>
    </location>
</feature>
<keyword evidence="9" id="KW-0539">Nucleus</keyword>
<dbReference type="FunFam" id="3.30.160.60:FF:000340">
    <property type="entry name" value="zinc finger protein 473 isoform X1"/>
    <property type="match status" value="1"/>
</dbReference>
<dbReference type="CDD" id="cd07936">
    <property type="entry name" value="SCAN"/>
    <property type="match status" value="1"/>
</dbReference>
<dbReference type="SMART" id="SM00349">
    <property type="entry name" value="KRAB"/>
    <property type="match status" value="1"/>
</dbReference>
<dbReference type="Pfam" id="PF00096">
    <property type="entry name" value="zf-C2H2"/>
    <property type="match status" value="10"/>
</dbReference>
<evidence type="ECO:0000256" key="1">
    <source>
        <dbReference type="ARBA" id="ARBA00004123"/>
    </source>
</evidence>
<feature type="domain" description="C2H2-type" evidence="12">
    <location>
        <begin position="738"/>
        <end position="765"/>
    </location>
</feature>
<evidence type="ECO:0000256" key="3">
    <source>
        <dbReference type="ARBA" id="ARBA00022723"/>
    </source>
</evidence>
<dbReference type="FunFam" id="3.30.160.60:FF:000295">
    <property type="entry name" value="zinc finger protein 19"/>
    <property type="match status" value="1"/>
</dbReference>
<evidence type="ECO:0000256" key="9">
    <source>
        <dbReference type="ARBA" id="ARBA00023242"/>
    </source>
</evidence>
<dbReference type="Gene3D" id="3.30.160.60">
    <property type="entry name" value="Classic Zinc Finger"/>
    <property type="match status" value="12"/>
</dbReference>
<dbReference type="SMART" id="SM00431">
    <property type="entry name" value="SCAN"/>
    <property type="match status" value="1"/>
</dbReference>
<comment type="subcellular location">
    <subcellularLocation>
        <location evidence="1">Nucleus</location>
    </subcellularLocation>
</comment>
<proteinExistence type="inferred from homology"/>
<feature type="domain" description="SCAN box" evidence="13">
    <location>
        <begin position="115"/>
        <end position="194"/>
    </location>
</feature>
<dbReference type="InterPro" id="IPR036236">
    <property type="entry name" value="Znf_C2H2_sf"/>
</dbReference>
<dbReference type="InterPro" id="IPR001909">
    <property type="entry name" value="KRAB"/>
</dbReference>
<dbReference type="PROSITE" id="PS00028">
    <property type="entry name" value="ZINC_FINGER_C2H2_1"/>
    <property type="match status" value="11"/>
</dbReference>
<feature type="domain" description="C2H2-type" evidence="12">
    <location>
        <begin position="486"/>
        <end position="513"/>
    </location>
</feature>
<evidence type="ECO:0000256" key="10">
    <source>
        <dbReference type="PROSITE-ProRule" id="PRU00042"/>
    </source>
</evidence>
<dbReference type="Gene3D" id="6.10.140.140">
    <property type="match status" value="1"/>
</dbReference>
<dbReference type="PANTHER" id="PTHR24394">
    <property type="entry name" value="ZINC FINGER PROTEIN"/>
    <property type="match status" value="1"/>
</dbReference>
<feature type="region of interest" description="Disordered" evidence="11">
    <location>
        <begin position="419"/>
        <end position="472"/>
    </location>
</feature>
<sequence>MAAELEPVAAVDFPLAALVQAEVKMEKQDAGGLKAGAEGVGKVSRVIQAGAGGASPRRSAPQHVTQQLKDEPVQQHEIQGQEVKQAMQTSFEAKLPLVTPQPALGDDLPNPETWRQRFRGLRYQEAEGPRDVCSRLRELCQRWLEPQHRSKEQMLELVVLEQFLAVLPREMQSWEWERGVQTCAEAVTLAEGFQLGQVEDKEIQGTVNVKVEAVSSVKTQPTGALQQPVDGCLEQPKAHPADMLLEEAGQRKIPGPQDKPLCIPKEEPLPDEELGAGTLTRADQLPPEEGPVKLELQRTSPGRLGKGGSLTFELDQVWPRQGRPSKQRGSMELRDAFEDVAVYFTRKEWALLDDGDKGLYRDQMLRNYQAVVSLGYRGPTPDLICRIQRGEVELWVGDDEDCGESSRLEDLPPGGVWLLNKAEQQPPPGGPANLGPPQTPIGSSYEMDSLRPEKDRWHKSQGRPQKQKGNESVNWHRHIHLGRKTHRCTKCRKNFICWKDLSQHRCWQKGEQPHHCNTCGESFRHPSTLARHRRMHTREKMHQYSEYRKSFTRSSVLAKDQLRHTGKKPCLCSDCGKTFTCPSRLVRHQRIHTGEKPHQCSACGKSFTQSCHLARHQLIHTREKPHQCSVCGKSFTESSSLTQHHRIHSGERPHQCSVCGKSFTQSSNLARHQRIHTGEKPHQCFKCGKSFTSSSHLARHQLIHTGEKPYQCSVCRKSFTQSSSLAQHQRIHTGEKPHQCSKCGKKFTLLSSLARHQHIHTGEKPHQCPECGKSFSRSFLLLEHQRIHTGERPHQCPECGKCFICSSHLARHQRIHTRERKYQCLKCGKSFTQSAHLARHQRIHSQEHL</sequence>
<dbReference type="PROSITE" id="PS50806">
    <property type="entry name" value="KRAB_RELATED"/>
    <property type="match status" value="1"/>
</dbReference>
<dbReference type="Pfam" id="PF01352">
    <property type="entry name" value="KRAB"/>
    <property type="match status" value="1"/>
</dbReference>
<dbReference type="SUPFAM" id="SSF47353">
    <property type="entry name" value="Retrovirus capsid dimerization domain-like"/>
    <property type="match status" value="1"/>
</dbReference>
<keyword evidence="16" id="KW-1185">Reference proteome</keyword>
<feature type="domain" description="C2H2-type" evidence="12">
    <location>
        <begin position="626"/>
        <end position="653"/>
    </location>
</feature>
<feature type="domain" description="KRAB-related" evidence="15">
    <location>
        <begin position="332"/>
        <end position="399"/>
    </location>
</feature>
<evidence type="ECO:0000259" key="12">
    <source>
        <dbReference type="PROSITE" id="PS50157"/>
    </source>
</evidence>
<evidence type="ECO:0000256" key="5">
    <source>
        <dbReference type="ARBA" id="ARBA00022771"/>
    </source>
</evidence>
<dbReference type="SMART" id="SM00355">
    <property type="entry name" value="ZnF_C2H2"/>
    <property type="match status" value="11"/>
</dbReference>
<evidence type="ECO:0000256" key="7">
    <source>
        <dbReference type="ARBA" id="ARBA00023015"/>
    </source>
</evidence>
<feature type="domain" description="C2H2-type" evidence="12">
    <location>
        <begin position="598"/>
        <end position="625"/>
    </location>
</feature>
<dbReference type="InterPro" id="IPR003309">
    <property type="entry name" value="SCAN_dom"/>
</dbReference>
<dbReference type="FunFam" id="3.30.160.60:FF:001016">
    <property type="entry name" value="zinc finger protein 850-like"/>
    <property type="match status" value="1"/>
</dbReference>
<dbReference type="GO" id="GO:1990837">
    <property type="term" value="F:sequence-specific double-stranded DNA binding"/>
    <property type="evidence" value="ECO:0007669"/>
    <property type="project" value="UniProtKB-ARBA"/>
</dbReference>
<dbReference type="FunFam" id="3.30.160.60:FF:001119">
    <property type="entry name" value="zinc finger protein 408"/>
    <property type="match status" value="1"/>
</dbReference>
<feature type="domain" description="C2H2-type" evidence="12">
    <location>
        <begin position="822"/>
        <end position="849"/>
    </location>
</feature>
<dbReference type="GO" id="GO:0000981">
    <property type="term" value="F:DNA-binding transcription factor activity, RNA polymerase II-specific"/>
    <property type="evidence" value="ECO:0007669"/>
    <property type="project" value="TreeGrafter"/>
</dbReference>
<dbReference type="SUPFAM" id="SSF109640">
    <property type="entry name" value="KRAB domain (Kruppel-associated box)"/>
    <property type="match status" value="1"/>
</dbReference>
<dbReference type="FunFam" id="1.10.4020.10:FF:000001">
    <property type="entry name" value="zinc finger protein 263 isoform X1"/>
    <property type="match status" value="1"/>
</dbReference>
<dbReference type="PANTHER" id="PTHR24394:SF48">
    <property type="entry name" value="ZINC FINGER PROTEIN 771"/>
    <property type="match status" value="1"/>
</dbReference>
<organism evidence="16 17">
    <name type="scientific">Alligator sinensis</name>
    <name type="common">Chinese alligator</name>
    <dbReference type="NCBI Taxonomy" id="38654"/>
    <lineage>
        <taxon>Eukaryota</taxon>
        <taxon>Metazoa</taxon>
        <taxon>Chordata</taxon>
        <taxon>Craniata</taxon>
        <taxon>Vertebrata</taxon>
        <taxon>Euteleostomi</taxon>
        <taxon>Archelosauria</taxon>
        <taxon>Archosauria</taxon>
        <taxon>Crocodylia</taxon>
        <taxon>Alligatoridae</taxon>
        <taxon>Alligatorinae</taxon>
        <taxon>Alligator</taxon>
    </lineage>
</organism>
<evidence type="ECO:0000256" key="2">
    <source>
        <dbReference type="ARBA" id="ARBA00006991"/>
    </source>
</evidence>
<evidence type="ECO:0000313" key="16">
    <source>
        <dbReference type="Proteomes" id="UP000189705"/>
    </source>
</evidence>
<gene>
    <name evidence="17" type="primary">LOC106723348</name>
</gene>
<dbReference type="FunFam" id="3.30.160.60:FF:000135">
    <property type="entry name" value="Zinc finger protein 358"/>
    <property type="match status" value="1"/>
</dbReference>
<feature type="domain" description="C2H2-type" evidence="12">
    <location>
        <begin position="794"/>
        <end position="821"/>
    </location>
</feature>
<keyword evidence="4" id="KW-0677">Repeat</keyword>
<dbReference type="Gene3D" id="1.10.4020.10">
    <property type="entry name" value="DNA breaking-rejoining enzymes"/>
    <property type="match status" value="1"/>
</dbReference>
<dbReference type="GO" id="GO:0008270">
    <property type="term" value="F:zinc ion binding"/>
    <property type="evidence" value="ECO:0007669"/>
    <property type="project" value="UniProtKB-KW"/>
</dbReference>
<comment type="similarity">
    <text evidence="2">Belongs to the krueppel C2H2-type zinc-finger protein family.</text>
</comment>
<protein>
    <submittedName>
        <fullName evidence="17">Zinc finger protein 436-like</fullName>
    </submittedName>
</protein>
<feature type="compositionally biased region" description="Basic and acidic residues" evidence="11">
    <location>
        <begin position="448"/>
        <end position="458"/>
    </location>
</feature>
<dbReference type="PROSITE" id="PS50804">
    <property type="entry name" value="SCAN_BOX"/>
    <property type="match status" value="1"/>
</dbReference>
<evidence type="ECO:0000259" key="13">
    <source>
        <dbReference type="PROSITE" id="PS50804"/>
    </source>
</evidence>
<evidence type="ECO:0000256" key="4">
    <source>
        <dbReference type="ARBA" id="ARBA00022737"/>
    </source>
</evidence>
<dbReference type="InterPro" id="IPR003655">
    <property type="entry name" value="aKRAB"/>
</dbReference>
<keyword evidence="6" id="KW-0862">Zinc</keyword>
<dbReference type="PROSITE" id="PS50805">
    <property type="entry name" value="KRAB"/>
    <property type="match status" value="1"/>
</dbReference>
<evidence type="ECO:0000256" key="8">
    <source>
        <dbReference type="ARBA" id="ARBA00023163"/>
    </source>
</evidence>
<feature type="domain" description="C2H2-type" evidence="12">
    <location>
        <begin position="570"/>
        <end position="597"/>
    </location>
</feature>
<dbReference type="FunFam" id="3.30.160.60:FF:002343">
    <property type="entry name" value="Zinc finger protein 33A"/>
    <property type="match status" value="3"/>
</dbReference>
<feature type="region of interest" description="Disordered" evidence="11">
    <location>
        <begin position="266"/>
        <end position="288"/>
    </location>
</feature>
<evidence type="ECO:0000256" key="6">
    <source>
        <dbReference type="ARBA" id="ARBA00022833"/>
    </source>
</evidence>
<evidence type="ECO:0000256" key="11">
    <source>
        <dbReference type="SAM" id="MobiDB-lite"/>
    </source>
</evidence>
<dbReference type="InterPro" id="IPR036051">
    <property type="entry name" value="KRAB_dom_sf"/>
</dbReference>
<keyword evidence="3" id="KW-0479">Metal-binding</keyword>
<evidence type="ECO:0000313" key="17">
    <source>
        <dbReference type="RefSeq" id="XP_025051382.1"/>
    </source>
</evidence>
<dbReference type="FunFam" id="3.30.160.60:FF:000358">
    <property type="entry name" value="zinc finger protein 24"/>
    <property type="match status" value="1"/>
</dbReference>
<dbReference type="SUPFAM" id="SSF57667">
    <property type="entry name" value="beta-beta-alpha zinc fingers"/>
    <property type="match status" value="7"/>
</dbReference>
<dbReference type="PROSITE" id="PS50157">
    <property type="entry name" value="ZINC_FINGER_C2H2_2"/>
    <property type="match status" value="12"/>
</dbReference>
<evidence type="ECO:0000259" key="15">
    <source>
        <dbReference type="PROSITE" id="PS50806"/>
    </source>
</evidence>
<dbReference type="Proteomes" id="UP000189705">
    <property type="component" value="Unplaced"/>
</dbReference>
<feature type="domain" description="C2H2-type" evidence="12">
    <location>
        <begin position="710"/>
        <end position="737"/>
    </location>
</feature>
<feature type="domain" description="C2H2-type" evidence="12">
    <location>
        <begin position="682"/>
        <end position="709"/>
    </location>
</feature>
<dbReference type="InterPro" id="IPR013087">
    <property type="entry name" value="Znf_C2H2_type"/>
</dbReference>
<dbReference type="RefSeq" id="XP_025051382.1">
    <property type="nucleotide sequence ID" value="XM_025195597.1"/>
</dbReference>
<keyword evidence="8" id="KW-0804">Transcription</keyword>
<dbReference type="KEGG" id="asn:106723348"/>
<feature type="domain" description="C2H2-type" evidence="12">
    <location>
        <begin position="514"/>
        <end position="541"/>
    </location>
</feature>
<dbReference type="InterPro" id="IPR038269">
    <property type="entry name" value="SCAN_sf"/>
</dbReference>
<dbReference type="AlphaFoldDB" id="A0A3Q0FVU6"/>
<reference evidence="17" key="1">
    <citation type="submission" date="2025-08" db="UniProtKB">
        <authorList>
            <consortium name="RefSeq"/>
        </authorList>
    </citation>
    <scope>IDENTIFICATION</scope>
</reference>
<name>A0A3Q0FVU6_ALLSI</name>
<dbReference type="Pfam" id="PF02023">
    <property type="entry name" value="SCAN"/>
    <property type="match status" value="1"/>
</dbReference>
<feature type="domain" description="C2H2-type" evidence="12">
    <location>
        <begin position="766"/>
        <end position="793"/>
    </location>
</feature>
<keyword evidence="7" id="KW-0805">Transcription regulation</keyword>